<dbReference type="PANTHER" id="PTHR16056:SF2">
    <property type="entry name" value="TESTIS-EXPRESSED PROTEIN 10"/>
    <property type="match status" value="1"/>
</dbReference>
<dbReference type="SUPFAM" id="SSF48371">
    <property type="entry name" value="ARM repeat"/>
    <property type="match status" value="1"/>
</dbReference>
<evidence type="ECO:0000256" key="5">
    <source>
        <dbReference type="RuleBase" id="RU368021"/>
    </source>
</evidence>
<feature type="region of interest" description="Disordered" evidence="6">
    <location>
        <begin position="1"/>
        <end position="33"/>
    </location>
</feature>
<dbReference type="GO" id="GO:0005634">
    <property type="term" value="C:nucleus"/>
    <property type="evidence" value="ECO:0007669"/>
    <property type="project" value="UniProtKB-SubCell"/>
</dbReference>
<dbReference type="InterPro" id="IPR016024">
    <property type="entry name" value="ARM-type_fold"/>
</dbReference>
<dbReference type="Pfam" id="PF12333">
    <property type="entry name" value="Ipi1_N"/>
    <property type="match status" value="1"/>
</dbReference>
<evidence type="ECO:0000313" key="9">
    <source>
        <dbReference type="Proteomes" id="UP000054097"/>
    </source>
</evidence>
<feature type="domain" description="Pre-rRNA-processing protein Ipi1 N-terminal" evidence="7">
    <location>
        <begin position="140"/>
        <end position="237"/>
    </location>
</feature>
<dbReference type="AlphaFoldDB" id="A0A0C3BQ47"/>
<keyword evidence="5" id="KW-0690">Ribosome biogenesis</keyword>
<dbReference type="Gene3D" id="1.25.10.10">
    <property type="entry name" value="Leucine-rich Repeat Variant"/>
    <property type="match status" value="1"/>
</dbReference>
<comment type="subunit">
    <text evidence="5">Component of the RIX1 complex.</text>
</comment>
<keyword evidence="5" id="KW-0698">rRNA processing</keyword>
<dbReference type="EMBL" id="KN824277">
    <property type="protein sequence ID" value="KIM34209.1"/>
    <property type="molecule type" value="Genomic_DNA"/>
</dbReference>
<evidence type="ECO:0000256" key="3">
    <source>
        <dbReference type="ARBA" id="ARBA00006427"/>
    </source>
</evidence>
<evidence type="ECO:0000256" key="2">
    <source>
        <dbReference type="ARBA" id="ARBA00004123"/>
    </source>
</evidence>
<evidence type="ECO:0000313" key="8">
    <source>
        <dbReference type="EMBL" id="KIM34209.1"/>
    </source>
</evidence>
<dbReference type="HOGENOM" id="CLU_013988_0_0_1"/>
<evidence type="ECO:0000259" key="7">
    <source>
        <dbReference type="Pfam" id="PF12333"/>
    </source>
</evidence>
<dbReference type="Proteomes" id="UP000054097">
    <property type="component" value="Unassembled WGS sequence"/>
</dbReference>
<keyword evidence="4 5" id="KW-0539">Nucleus</keyword>
<accession>A0A0C3BQ47</accession>
<evidence type="ECO:0000256" key="1">
    <source>
        <dbReference type="ARBA" id="ARBA00002355"/>
    </source>
</evidence>
<dbReference type="STRING" id="933852.A0A0C3BQ47"/>
<dbReference type="OrthoDB" id="361362at2759"/>
<dbReference type="InterPro" id="IPR011989">
    <property type="entry name" value="ARM-like"/>
</dbReference>
<sequence>MPKSTKKQKDKSTDFKKAKLKLGKGKKPATNAVDTSFKAHSIALPVQSISENKPEAGPSTRRRHNLSELISLTRHYSANSRKDALSGLRELFSSHTELALTSASIVIPACCKMIADEDASVRKALADFLDWYLHALPRASISPYAPTLLLFTTSAQSHIFPEIRVDAIHILNVLLDVVPAEVTSKGTSGHGSRVLQGYCNLLVGGSSKNETDAVNISATTLSTQSKQLVISSLERFLDVSTQFKGSEDEFWYLKQSFTSSHAHQAFIGLLKQPTVGQEMEECYSNQSSSINQGRCFAVEQDHKVLTIDPWQEVEMWDAFEGCFASASRVSSVLEESYAEKAEKLLCKYLIEVWLDNVPNAFLNLENPNSKFAELRLVHAVAKLAQTIYHSILQAPSEDNTSPGEAVLHLDALLSYMSIYLPLARNTPTKVEFQAEDLIRQMDLIFCETFSLVLLHKSSSQADSTSMQKSRPKLHSMVNTHMSKVSLWIEDILRLNPTANHPMGQSLSESTARAICPVIWAIISYPNLNQDGYLVQTRLLETLADQIRSGKLADKPKAVLIQFIITLNLLQREPEYTGIFRIQAVVPASASLVKLSQATRSKTKLIEETILQLPKILWELGTSNPGISQFMLFLLLRCVQRVAMDWEPSTTTQITQRFSPFFAVEHPNLGTLYGPFNKFPSTTQGIACQKLALDLAYSLSLFLKSRLDKNSLASSIHGLRQSVDKAIHGTRHEIYWKRLTSQ</sequence>
<comment type="similarity">
    <text evidence="3 5">Belongs to the IPI1/TEX10 family.</text>
</comment>
<evidence type="ECO:0000256" key="4">
    <source>
        <dbReference type="ARBA" id="ARBA00023242"/>
    </source>
</evidence>
<keyword evidence="9" id="KW-1185">Reference proteome</keyword>
<reference evidence="9" key="2">
    <citation type="submission" date="2015-01" db="EMBL/GenBank/DDBJ databases">
        <title>Evolutionary Origins and Diversification of the Mycorrhizal Mutualists.</title>
        <authorList>
            <consortium name="DOE Joint Genome Institute"/>
            <consortium name="Mycorrhizal Genomics Consortium"/>
            <person name="Kohler A."/>
            <person name="Kuo A."/>
            <person name="Nagy L.G."/>
            <person name="Floudas D."/>
            <person name="Copeland A."/>
            <person name="Barry K.W."/>
            <person name="Cichocki N."/>
            <person name="Veneault-Fourrey C."/>
            <person name="LaButti K."/>
            <person name="Lindquist E.A."/>
            <person name="Lipzen A."/>
            <person name="Lundell T."/>
            <person name="Morin E."/>
            <person name="Murat C."/>
            <person name="Riley R."/>
            <person name="Ohm R."/>
            <person name="Sun H."/>
            <person name="Tunlid A."/>
            <person name="Henrissat B."/>
            <person name="Grigoriev I.V."/>
            <person name="Hibbett D.S."/>
            <person name="Martin F."/>
        </authorList>
    </citation>
    <scope>NUCLEOTIDE SEQUENCE [LARGE SCALE GENOMIC DNA]</scope>
    <source>
        <strain evidence="9">MAFF 305830</strain>
    </source>
</reference>
<comment type="function">
    <text evidence="1 5">Component of the RIX1 complex required for processing of ITS2 sequences from 35S pre-rRNA.</text>
</comment>
<dbReference type="InterPro" id="IPR024679">
    <property type="entry name" value="Ipi1_N"/>
</dbReference>
<gene>
    <name evidence="8" type="ORF">M408DRAFT_60449</name>
</gene>
<reference evidence="8 9" key="1">
    <citation type="submission" date="2014-04" db="EMBL/GenBank/DDBJ databases">
        <authorList>
            <consortium name="DOE Joint Genome Institute"/>
            <person name="Kuo A."/>
            <person name="Zuccaro A."/>
            <person name="Kohler A."/>
            <person name="Nagy L.G."/>
            <person name="Floudas D."/>
            <person name="Copeland A."/>
            <person name="Barry K.W."/>
            <person name="Cichocki N."/>
            <person name="Veneault-Fourrey C."/>
            <person name="LaButti K."/>
            <person name="Lindquist E.A."/>
            <person name="Lipzen A."/>
            <person name="Lundell T."/>
            <person name="Morin E."/>
            <person name="Murat C."/>
            <person name="Sun H."/>
            <person name="Tunlid A."/>
            <person name="Henrissat B."/>
            <person name="Grigoriev I.V."/>
            <person name="Hibbett D.S."/>
            <person name="Martin F."/>
            <person name="Nordberg H.P."/>
            <person name="Cantor M.N."/>
            <person name="Hua S.X."/>
        </authorList>
    </citation>
    <scope>NUCLEOTIDE SEQUENCE [LARGE SCALE GENOMIC DNA]</scope>
    <source>
        <strain evidence="8 9">MAFF 305830</strain>
    </source>
</reference>
<proteinExistence type="inferred from homology"/>
<dbReference type="GO" id="GO:0006364">
    <property type="term" value="P:rRNA processing"/>
    <property type="evidence" value="ECO:0007669"/>
    <property type="project" value="UniProtKB-UniRule"/>
</dbReference>
<feature type="compositionally biased region" description="Basic residues" evidence="6">
    <location>
        <begin position="18"/>
        <end position="27"/>
    </location>
</feature>
<organism evidence="8 9">
    <name type="scientific">Serendipita vermifera MAFF 305830</name>
    <dbReference type="NCBI Taxonomy" id="933852"/>
    <lineage>
        <taxon>Eukaryota</taxon>
        <taxon>Fungi</taxon>
        <taxon>Dikarya</taxon>
        <taxon>Basidiomycota</taxon>
        <taxon>Agaricomycotina</taxon>
        <taxon>Agaricomycetes</taxon>
        <taxon>Sebacinales</taxon>
        <taxon>Serendipitaceae</taxon>
        <taxon>Serendipita</taxon>
    </lineage>
</organism>
<comment type="subcellular location">
    <subcellularLocation>
        <location evidence="2 5">Nucleus</location>
    </subcellularLocation>
</comment>
<protein>
    <recommendedName>
        <fullName evidence="5">Pre-rRNA-processing protein</fullName>
    </recommendedName>
</protein>
<evidence type="ECO:0000256" key="6">
    <source>
        <dbReference type="SAM" id="MobiDB-lite"/>
    </source>
</evidence>
<name>A0A0C3BQ47_SERVB</name>
<dbReference type="GO" id="GO:0120330">
    <property type="term" value="C:rixosome complex"/>
    <property type="evidence" value="ECO:0007669"/>
    <property type="project" value="UniProtKB-UniRule"/>
</dbReference>
<dbReference type="PANTHER" id="PTHR16056">
    <property type="entry name" value="REGULATOR OF MICROTUBULE DYNAMICS PROTEIN"/>
    <property type="match status" value="1"/>
</dbReference>